<protein>
    <submittedName>
        <fullName evidence="4">Uncharacterized protein</fullName>
    </submittedName>
</protein>
<feature type="compositionally biased region" description="Low complexity" evidence="3">
    <location>
        <begin position="758"/>
        <end position="780"/>
    </location>
</feature>
<organism evidence="4 5">
    <name type="scientific">Meganyctiphanes norvegica</name>
    <name type="common">Northern krill</name>
    <name type="synonym">Thysanopoda norvegica</name>
    <dbReference type="NCBI Taxonomy" id="48144"/>
    <lineage>
        <taxon>Eukaryota</taxon>
        <taxon>Metazoa</taxon>
        <taxon>Ecdysozoa</taxon>
        <taxon>Arthropoda</taxon>
        <taxon>Crustacea</taxon>
        <taxon>Multicrustacea</taxon>
        <taxon>Malacostraca</taxon>
        <taxon>Eumalacostraca</taxon>
        <taxon>Eucarida</taxon>
        <taxon>Euphausiacea</taxon>
        <taxon>Euphausiidae</taxon>
        <taxon>Meganyctiphanes</taxon>
    </lineage>
</organism>
<accession>A0AAV2RB55</accession>
<proteinExistence type="predicted"/>
<feature type="compositionally biased region" description="Low complexity" evidence="3">
    <location>
        <begin position="1236"/>
        <end position="1253"/>
    </location>
</feature>
<feature type="compositionally biased region" description="Polar residues" evidence="3">
    <location>
        <begin position="1141"/>
        <end position="1162"/>
    </location>
</feature>
<feature type="compositionally biased region" description="Polar residues" evidence="3">
    <location>
        <begin position="713"/>
        <end position="723"/>
    </location>
</feature>
<feature type="compositionally biased region" description="Low complexity" evidence="3">
    <location>
        <begin position="724"/>
        <end position="750"/>
    </location>
</feature>
<keyword evidence="1 2" id="KW-0193">Cuticle</keyword>
<feature type="compositionally biased region" description="Low complexity" evidence="3">
    <location>
        <begin position="1416"/>
        <end position="1448"/>
    </location>
</feature>
<feature type="compositionally biased region" description="Low complexity" evidence="3">
    <location>
        <begin position="1166"/>
        <end position="1189"/>
    </location>
</feature>
<feature type="region of interest" description="Disordered" evidence="3">
    <location>
        <begin position="963"/>
        <end position="1057"/>
    </location>
</feature>
<name>A0AAV2RB55_MEGNR</name>
<evidence type="ECO:0000256" key="1">
    <source>
        <dbReference type="ARBA" id="ARBA00022460"/>
    </source>
</evidence>
<feature type="region of interest" description="Disordered" evidence="3">
    <location>
        <begin position="1504"/>
        <end position="1528"/>
    </location>
</feature>
<feature type="region of interest" description="Disordered" evidence="3">
    <location>
        <begin position="1289"/>
        <end position="1309"/>
    </location>
</feature>
<evidence type="ECO:0000313" key="4">
    <source>
        <dbReference type="EMBL" id="CAL4121870.1"/>
    </source>
</evidence>
<feature type="compositionally biased region" description="Polar residues" evidence="3">
    <location>
        <begin position="925"/>
        <end position="937"/>
    </location>
</feature>
<feature type="region of interest" description="Disordered" evidence="3">
    <location>
        <begin position="712"/>
        <end position="937"/>
    </location>
</feature>
<dbReference type="Proteomes" id="UP001497623">
    <property type="component" value="Unassembled WGS sequence"/>
</dbReference>
<keyword evidence="5" id="KW-1185">Reference proteome</keyword>
<evidence type="ECO:0000313" key="5">
    <source>
        <dbReference type="Proteomes" id="UP001497623"/>
    </source>
</evidence>
<feature type="compositionally biased region" description="Low complexity" evidence="3">
    <location>
        <begin position="965"/>
        <end position="1057"/>
    </location>
</feature>
<dbReference type="EMBL" id="CAXKWB010019415">
    <property type="protein sequence ID" value="CAL4121870.1"/>
    <property type="molecule type" value="Genomic_DNA"/>
</dbReference>
<feature type="region of interest" description="Disordered" evidence="3">
    <location>
        <begin position="1075"/>
        <end position="1262"/>
    </location>
</feature>
<dbReference type="PANTHER" id="PTHR12236">
    <property type="entry name" value="STRUCTURAL CONTITUENT OF CUTICLE"/>
    <property type="match status" value="1"/>
</dbReference>
<feature type="compositionally biased region" description="Low complexity" evidence="3">
    <location>
        <begin position="1364"/>
        <end position="1391"/>
    </location>
</feature>
<dbReference type="PANTHER" id="PTHR12236:SF18">
    <property type="entry name" value="CUTICULAR PROTEIN 66D"/>
    <property type="match status" value="1"/>
</dbReference>
<sequence length="1528" mass="165598">MGHPHAEHFEEGFKVVAKSQRLRGGSVDVSQAQLVYEGTIPPKHNPVNNEVLIAPNTKPVLHEVGILQNQEVPTPSYVPAEVITQINQTPDSHEVKTITWNGHIFDDKIVPQGQAQYIYDVIAPTKENEIIPDSSFSNQRIIEDTQLSHKQYAEDQKEDINIVSSSSNKALAKEQHTKEQEASTVHFPVQDKQNQEQIIDSETSNPDDLLIFIDEPISVEDSDNLYDPFVYNGDEYVSIEEHFGEEGNLRPLSDNSEKYTITTYRPNNAKKFQSFGKFNESSTMSKHKEKLMKLMDKPKKFMKVIKTLGAGHYVPSSVPGIMVAVEDGSGEAFVPEDIIRSSDYILEAAASENLLSFAVPEDQLAVESTSNQQKRQISVAARAPVPMKGMPYNFGWIVDDEATANYQTRQETANNEGVVMGCYQVLEPTGLVRTVTYIADDGGFRVLNLTNGPDKTPCPGIEEAGRLAANSAKSFNRPPPPPRTRPPAQGLVANNNFQSSFSQSSSNYSSSNYSSNSFNSVNNAIVFEPSTTTYVPPPPPTTTTPRPTPPARVPITTATPTEAAASYSLAGSAQQAWMTEYLQNITQHLYNSFTNSSTQTNYFGGGAQGLINFPFVMIPITTFLELQRKGAIDSNTQTYGAFIQPQLSAGFAKALPSQVVQPQQQQQQAQKVVQKTTTNVYNTKQTKVNQVKQRQEGVNTVNYQINGVHGQTPKVSQQVASQFKSSQSTNESKQSSSSNSINTSSNVNYNVGGGRNLAQQNYQSSQASQAAKSSSSSSNSRKQFNNVGQGRASNQYSQQQNSQASQAAKSSSSSSNSRKQYSNVGQGRASNQYSQQQSSQASQAAKSSSSSSNNRKQYSNVGQGRASNQYSQQQSSQQSQSNKSSSSSNSVQSNFAGSNAHSAFRQPVYATPFTVRPSKRPTPLPNTIRQPVVSSIRPNYNVLPKQLAQTNNDQRGQQKIQNTFQSHMSSQSSQAQNSKNSNNIIVNNNGNHQISQAYQSQQASKESKAQSSSSKSSNIASINYGRQQLSQNQSQQKSSQSGSSSSSSSSFNRFQSNQARANTVKFPKQLSSSVNTIPHAVQPTPAFGTRIPARKPITTRKPIISPRPGNRFVLVSKSSTTTRRPAIPPRPTTNRLRSSKPKPTTFSSVSFNVPTPVKTSQARIPKSGSFSSQSSKSSQNEQSAKSNSNVQSHISSAGASYIAQNSSSSNAKSSDSNKQSSQYISNDGNSNIQQASSSASMSSSSSSSSSHSSNQQFSGAAGANFQNIPSNIHQVIPTVSFSTPAAVTSKAPTYNQPIPRKAPQTPTPPRVEEFIAPVAEPIFSKSEPVFSRKNMAGWTPMTSKPYYNQPKSLQQASLNSNIGNQFQASSSSSKSSNQSSSSNQSQHFSGSWAGPATATSGNQPHAQSPQYNANPASQNLGAGSSLSSSSSSSSSSSQQSSNSQSSQQYSGAWNGDGASPQSSIAASFSPQVPQFPDPVNPQFEAPAFPQFHTQHIPQFETLGVPNTFQTYDDPQTQVRTWNSQNYGR</sequence>
<feature type="region of interest" description="Disordered" evidence="3">
    <location>
        <begin position="1364"/>
        <end position="1492"/>
    </location>
</feature>
<comment type="caution">
    <text evidence="4">The sequence shown here is derived from an EMBL/GenBank/DDBJ whole genome shotgun (WGS) entry which is preliminary data.</text>
</comment>
<dbReference type="GO" id="GO:0042302">
    <property type="term" value="F:structural constituent of cuticle"/>
    <property type="evidence" value="ECO:0007669"/>
    <property type="project" value="UniProtKB-UniRule"/>
</dbReference>
<dbReference type="Pfam" id="PF00379">
    <property type="entry name" value="Chitin_bind_4"/>
    <property type="match status" value="1"/>
</dbReference>
<feature type="compositionally biased region" description="Polar residues" evidence="3">
    <location>
        <begin position="1397"/>
        <end position="1415"/>
    </location>
</feature>
<evidence type="ECO:0000256" key="2">
    <source>
        <dbReference type="PROSITE-ProRule" id="PRU00497"/>
    </source>
</evidence>
<dbReference type="PROSITE" id="PS51155">
    <property type="entry name" value="CHIT_BIND_RR_2"/>
    <property type="match status" value="1"/>
</dbReference>
<reference evidence="4 5" key="1">
    <citation type="submission" date="2024-05" db="EMBL/GenBank/DDBJ databases">
        <authorList>
            <person name="Wallberg A."/>
        </authorList>
    </citation>
    <scope>NUCLEOTIDE SEQUENCE [LARGE SCALE GENOMIC DNA]</scope>
</reference>
<feature type="compositionally biased region" description="Low complexity" evidence="3">
    <location>
        <begin position="1203"/>
        <end position="1222"/>
    </location>
</feature>
<feature type="compositionally biased region" description="Polar residues" evidence="3">
    <location>
        <begin position="1459"/>
        <end position="1472"/>
    </location>
</feature>
<dbReference type="InterPro" id="IPR051217">
    <property type="entry name" value="Insect_Cuticle_Struc_Prot"/>
</dbReference>
<dbReference type="GO" id="GO:0005615">
    <property type="term" value="C:extracellular space"/>
    <property type="evidence" value="ECO:0007669"/>
    <property type="project" value="TreeGrafter"/>
</dbReference>
<dbReference type="InterPro" id="IPR000618">
    <property type="entry name" value="Insect_cuticle"/>
</dbReference>
<gene>
    <name evidence="4" type="ORF">MNOR_LOCUS22732</name>
</gene>
<feature type="region of interest" description="Disordered" evidence="3">
    <location>
        <begin position="530"/>
        <end position="552"/>
    </location>
</feature>
<feature type="compositionally biased region" description="Low complexity" evidence="3">
    <location>
        <begin position="791"/>
        <end position="860"/>
    </location>
</feature>
<dbReference type="GO" id="GO:0031012">
    <property type="term" value="C:extracellular matrix"/>
    <property type="evidence" value="ECO:0007669"/>
    <property type="project" value="TreeGrafter"/>
</dbReference>
<feature type="compositionally biased region" description="Polar residues" evidence="3">
    <location>
        <begin position="1223"/>
        <end position="1235"/>
    </location>
</feature>
<feature type="compositionally biased region" description="Low complexity" evidence="3">
    <location>
        <begin position="867"/>
        <end position="894"/>
    </location>
</feature>
<evidence type="ECO:0000256" key="3">
    <source>
        <dbReference type="SAM" id="MobiDB-lite"/>
    </source>
</evidence>
<feature type="region of interest" description="Disordered" evidence="3">
    <location>
        <begin position="471"/>
        <end position="493"/>
    </location>
</feature>
<feature type="compositionally biased region" description="Pro residues" evidence="3">
    <location>
        <begin position="535"/>
        <end position="552"/>
    </location>
</feature>